<evidence type="ECO:0000313" key="4">
    <source>
        <dbReference type="Proteomes" id="UP000189580"/>
    </source>
</evidence>
<dbReference type="GO" id="GO:0005829">
    <property type="term" value="C:cytosol"/>
    <property type="evidence" value="ECO:0007669"/>
    <property type="project" value="UniProtKB-ARBA"/>
</dbReference>
<dbReference type="OrthoDB" id="48988at2759"/>
<dbReference type="PANTHER" id="PTHR43364:SF15">
    <property type="entry name" value="ARYL-ALCOHOL DEHYDROGENASE AAD16-RELATED"/>
    <property type="match status" value="1"/>
</dbReference>
<dbReference type="InterPro" id="IPR023210">
    <property type="entry name" value="NADP_OxRdtase_dom"/>
</dbReference>
<evidence type="ECO:0000256" key="1">
    <source>
        <dbReference type="ARBA" id="ARBA00023002"/>
    </source>
</evidence>
<evidence type="ECO:0000259" key="2">
    <source>
        <dbReference type="Pfam" id="PF00248"/>
    </source>
</evidence>
<accession>A0A161HKN5</accession>
<dbReference type="InterPro" id="IPR036812">
    <property type="entry name" value="NAD(P)_OxRdtase_dom_sf"/>
</dbReference>
<feature type="domain" description="NADP-dependent oxidoreductase" evidence="2">
    <location>
        <begin position="3"/>
        <end position="307"/>
    </location>
</feature>
<dbReference type="Pfam" id="PF00248">
    <property type="entry name" value="Aldo_ket_red"/>
    <property type="match status" value="1"/>
</dbReference>
<protein>
    <submittedName>
        <fullName evidence="3">Aldo-keto reductase superfamily protein</fullName>
    </submittedName>
</protein>
<dbReference type="SUPFAM" id="SSF51430">
    <property type="entry name" value="NAD(P)-linked oxidoreductase"/>
    <property type="match status" value="1"/>
</dbReference>
<dbReference type="AlphaFoldDB" id="A0A161HKN5"/>
<dbReference type="Gene3D" id="3.20.20.100">
    <property type="entry name" value="NADP-dependent oxidoreductase domain"/>
    <property type="match status" value="1"/>
</dbReference>
<reference evidence="3 4" key="1">
    <citation type="submission" date="2016-02" db="EMBL/GenBank/DDBJ databases">
        <title>Complete genome sequence and transcriptome regulation of the pentose utilising yeast Sugiyamaella lignohabitans.</title>
        <authorList>
            <person name="Bellasio M."/>
            <person name="Peymann A."/>
            <person name="Valli M."/>
            <person name="Sipitzky M."/>
            <person name="Graf A."/>
            <person name="Sauer M."/>
            <person name="Marx H."/>
            <person name="Mattanovich D."/>
        </authorList>
    </citation>
    <scope>NUCLEOTIDE SEQUENCE [LARGE SCALE GENOMIC DNA]</scope>
    <source>
        <strain evidence="3 4">CBS 10342</strain>
    </source>
</reference>
<gene>
    <name evidence="3" type="ORF">AWJ20_588</name>
</gene>
<dbReference type="PANTHER" id="PTHR43364">
    <property type="entry name" value="NADH-SPECIFIC METHYLGLYOXAL REDUCTASE-RELATED"/>
    <property type="match status" value="1"/>
</dbReference>
<dbReference type="InterPro" id="IPR050523">
    <property type="entry name" value="AKR_Detox_Biosynth"/>
</dbReference>
<dbReference type="Proteomes" id="UP000189580">
    <property type="component" value="Chromosome a"/>
</dbReference>
<proteinExistence type="predicted"/>
<dbReference type="RefSeq" id="XP_018734815.1">
    <property type="nucleotide sequence ID" value="XM_018882536.1"/>
</dbReference>
<dbReference type="EMBL" id="CP014501">
    <property type="protein sequence ID" value="ANB12338.1"/>
    <property type="molecule type" value="Genomic_DNA"/>
</dbReference>
<evidence type="ECO:0000313" key="3">
    <source>
        <dbReference type="EMBL" id="ANB12338.1"/>
    </source>
</evidence>
<name>A0A161HKN5_9ASCO</name>
<sequence length="318" mass="35624">MSFGKSTWADWVIDDEEEIFAILKKAYDSGLRTWDTANVYSAGESEILIGKFLKKYNIPRSTVVILTKVFGFTNADPELPDSGPDDINRINRHGLSRKHIFDSVAASVKRLGTYIDVLQIHRCDKSTPYAETMEALHDVIKSGDVRYIGASSMFAYQFAQYQFAAERNGWTKFISMQNHYSAIYREEEREMIPYCKETGVGLIPWGPVAAGVLTRPHKDLAATARGKKEADSPQRRFGVSQADKTTIDRVEELAKKHNTSMATVATAWAIAKGTVPIVGFSKPSRIDDAIAALHLKLTDEEISYIDEPYEPKIIIGHQ</sequence>
<organism evidence="3 4">
    <name type="scientific">Sugiyamaella lignohabitans</name>
    <dbReference type="NCBI Taxonomy" id="796027"/>
    <lineage>
        <taxon>Eukaryota</taxon>
        <taxon>Fungi</taxon>
        <taxon>Dikarya</taxon>
        <taxon>Ascomycota</taxon>
        <taxon>Saccharomycotina</taxon>
        <taxon>Dipodascomycetes</taxon>
        <taxon>Dipodascales</taxon>
        <taxon>Trichomonascaceae</taxon>
        <taxon>Sugiyamaella</taxon>
    </lineage>
</organism>
<dbReference type="FunFam" id="3.20.20.100:FF:000004">
    <property type="entry name" value="Oxidoreductase, aldo/keto reductase"/>
    <property type="match status" value="1"/>
</dbReference>
<dbReference type="GO" id="GO:0016491">
    <property type="term" value="F:oxidoreductase activity"/>
    <property type="evidence" value="ECO:0007669"/>
    <property type="project" value="UniProtKB-KW"/>
</dbReference>
<dbReference type="GeneID" id="30037636"/>
<dbReference type="CDD" id="cd19079">
    <property type="entry name" value="AKR_EcYajO-like"/>
    <property type="match status" value="1"/>
</dbReference>
<keyword evidence="4" id="KW-1185">Reference proteome</keyword>
<keyword evidence="1" id="KW-0560">Oxidoreductase</keyword>
<dbReference type="KEGG" id="slb:AWJ20_588"/>